<keyword evidence="3" id="KW-1185">Reference proteome</keyword>
<proteinExistence type="predicted"/>
<name>A0A9W8XE79_9PLEO</name>
<dbReference type="Proteomes" id="UP001140513">
    <property type="component" value="Unassembled WGS sequence"/>
</dbReference>
<accession>A0A9W8XE79</accession>
<keyword evidence="1" id="KW-0472">Membrane</keyword>
<dbReference type="AlphaFoldDB" id="A0A9W8XE79"/>
<keyword evidence="1" id="KW-0812">Transmembrane</keyword>
<gene>
    <name evidence="2" type="ORF">N0V89_009903</name>
</gene>
<evidence type="ECO:0000313" key="3">
    <source>
        <dbReference type="Proteomes" id="UP001140513"/>
    </source>
</evidence>
<evidence type="ECO:0000256" key="1">
    <source>
        <dbReference type="SAM" id="Phobius"/>
    </source>
</evidence>
<feature type="transmembrane region" description="Helical" evidence="1">
    <location>
        <begin position="20"/>
        <end position="39"/>
    </location>
</feature>
<protein>
    <submittedName>
        <fullName evidence="2">Uncharacterized protein</fullName>
    </submittedName>
</protein>
<sequence>MSTFPSSTNKSTSSDSSLYLSVMEVVGVVASVATLVAVAKEVSELTIKLTNSLCDAPRQFAQLKNHTCLVFLALQSLDDICVNASLQDLLSDEEIWIFNQALTTAKHEIMAVKKECTKICVDLSASRRRLRWSLMQKSKAEECLQQLQRVENSLAIILQSTNL</sequence>
<evidence type="ECO:0000313" key="2">
    <source>
        <dbReference type="EMBL" id="KAJ4348526.1"/>
    </source>
</evidence>
<dbReference type="OrthoDB" id="10461674at2759"/>
<dbReference type="RefSeq" id="XP_056067914.1">
    <property type="nucleotide sequence ID" value="XM_056218649.1"/>
</dbReference>
<dbReference type="GeneID" id="80913433"/>
<reference evidence="2" key="1">
    <citation type="submission" date="2022-10" db="EMBL/GenBank/DDBJ databases">
        <title>Tapping the CABI collections for fungal endophytes: first genome assemblies for Collariella, Neodidymelliopsis, Ascochyta clinopodiicola, Didymella pomorum, Didymosphaeria variabile, Neocosmospora piperis and Neocucurbitaria cava.</title>
        <authorList>
            <person name="Hill R."/>
        </authorList>
    </citation>
    <scope>NUCLEOTIDE SEQUENCE</scope>
    <source>
        <strain evidence="2">IMI 356815</strain>
    </source>
</reference>
<keyword evidence="1" id="KW-1133">Transmembrane helix</keyword>
<comment type="caution">
    <text evidence="2">The sequence shown here is derived from an EMBL/GenBank/DDBJ whole genome shotgun (WGS) entry which is preliminary data.</text>
</comment>
<dbReference type="EMBL" id="JAPEUX010000007">
    <property type="protein sequence ID" value="KAJ4348526.1"/>
    <property type="molecule type" value="Genomic_DNA"/>
</dbReference>
<organism evidence="2 3">
    <name type="scientific">Didymosphaeria variabile</name>
    <dbReference type="NCBI Taxonomy" id="1932322"/>
    <lineage>
        <taxon>Eukaryota</taxon>
        <taxon>Fungi</taxon>
        <taxon>Dikarya</taxon>
        <taxon>Ascomycota</taxon>
        <taxon>Pezizomycotina</taxon>
        <taxon>Dothideomycetes</taxon>
        <taxon>Pleosporomycetidae</taxon>
        <taxon>Pleosporales</taxon>
        <taxon>Massarineae</taxon>
        <taxon>Didymosphaeriaceae</taxon>
        <taxon>Didymosphaeria</taxon>
    </lineage>
</organism>